<dbReference type="GO" id="GO:0006355">
    <property type="term" value="P:regulation of DNA-templated transcription"/>
    <property type="evidence" value="ECO:0007669"/>
    <property type="project" value="InterPro"/>
</dbReference>
<dbReference type="InterPro" id="IPR000679">
    <property type="entry name" value="Znf_GATA"/>
</dbReference>
<dbReference type="SMART" id="SM00401">
    <property type="entry name" value="ZnF_GATA"/>
    <property type="match status" value="1"/>
</dbReference>
<dbReference type="GO" id="GO:0043565">
    <property type="term" value="F:sequence-specific DNA binding"/>
    <property type="evidence" value="ECO:0007669"/>
    <property type="project" value="InterPro"/>
</dbReference>
<proteinExistence type="predicted"/>
<feature type="compositionally biased region" description="Polar residues" evidence="5">
    <location>
        <begin position="351"/>
        <end position="361"/>
    </location>
</feature>
<name>A0A8H7Q214_MORIS</name>
<dbReference type="Gene3D" id="3.30.50.10">
    <property type="entry name" value="Erythroid Transcription Factor GATA-1, subunit A"/>
    <property type="match status" value="1"/>
</dbReference>
<feature type="region of interest" description="Disordered" evidence="5">
    <location>
        <begin position="650"/>
        <end position="708"/>
    </location>
</feature>
<feature type="compositionally biased region" description="Basic and acidic residues" evidence="5">
    <location>
        <begin position="337"/>
        <end position="350"/>
    </location>
</feature>
<dbReference type="GO" id="GO:0008270">
    <property type="term" value="F:zinc ion binding"/>
    <property type="evidence" value="ECO:0007669"/>
    <property type="project" value="UniProtKB-KW"/>
</dbReference>
<sequence>MDSKQRSRANSELLMSSRLTNGHQSWIAEAFQKYHVQNPTSSEIAHLRHIESRYLGTATLQLGAQRLPHAAFYEITESEISEQGFERKHARSSSSHDSLPTMATFHQEQSLPHEDHENSPDSQSKLLSTECCSASETSCGRPDCAYLSLSESIAATTLLEKYAADDDANFNNMSSVALPPKKRKRRRIVRQDIAFTFVSHQGDEQYLPPDAHYYCFPKDALAEPLSEEPPYEIIVSFQLCKTMLSENFLDSVCPSPLCNGRQFLPDSGYQNLSFSRSSQRRFTDPGQKPVAELAFQTMQVVNLRVSNAPTHIYNAIKKSVSRFEVLCRRMVELSKQHGERVAHRRAEELSISRSVSTSKSLPQAADDEDDEMEDKHHGYESTDTICKIDNWSSDENGWDKESHADGSARAVSVSANSDTHMDMTISGNKSSGSEAVASPKLSASLPSKLPSNGLNQNKQTKQQALASGNMKKCLYCGSKSTPMWRRGPQGAGTLCNACGVKWKHGKILCGSNTESHATSNGDHNGKERKGSKADKKRKKAEASAAAKKEKRPKVKNRKGKKVKTAMDSVEEDPNAFTLGMELDEDEDSNVDPVGDSTPKGDAYLYDDEEDDDDSSTLAGQDHMDIQTAVKAEPVFAIPFARTNTLERLASSQISHGHPSQQQNLLPPGRSTWDTVYSSSSSSSISTFEPFSPRESYASSPTSSPSSLLLDISQSDKRTMNNAIVEGFAQSAVDDAVEAATVLTMLRSS</sequence>
<feature type="region of interest" description="Disordered" evidence="5">
    <location>
        <begin position="513"/>
        <end position="618"/>
    </location>
</feature>
<feature type="compositionally biased region" description="Acidic residues" evidence="5">
    <location>
        <begin position="604"/>
        <end position="614"/>
    </location>
</feature>
<dbReference type="Proteomes" id="UP000654370">
    <property type="component" value="Unassembled WGS sequence"/>
</dbReference>
<keyword evidence="2 4" id="KW-0863">Zinc-finger</keyword>
<dbReference type="InterPro" id="IPR013088">
    <property type="entry name" value="Znf_NHR/GATA"/>
</dbReference>
<dbReference type="PANTHER" id="PTHR45658">
    <property type="entry name" value="GATA TRANSCRIPTION FACTOR"/>
    <property type="match status" value="1"/>
</dbReference>
<evidence type="ECO:0000259" key="6">
    <source>
        <dbReference type="PROSITE" id="PS50114"/>
    </source>
</evidence>
<dbReference type="PANTHER" id="PTHR45658:SF18">
    <property type="entry name" value="PROTEIN GAT2"/>
    <property type="match status" value="1"/>
</dbReference>
<feature type="compositionally biased region" description="Basic and acidic residues" evidence="5">
    <location>
        <begin position="523"/>
        <end position="533"/>
    </location>
</feature>
<evidence type="ECO:0000256" key="2">
    <source>
        <dbReference type="ARBA" id="ARBA00022771"/>
    </source>
</evidence>
<dbReference type="CDD" id="cd00202">
    <property type="entry name" value="ZnF_GATA"/>
    <property type="match status" value="1"/>
</dbReference>
<feature type="compositionally biased region" description="Low complexity" evidence="5">
    <location>
        <begin position="692"/>
        <end position="708"/>
    </location>
</feature>
<organism evidence="7 8">
    <name type="scientific">Mortierella isabellina</name>
    <name type="common">Filamentous fungus</name>
    <name type="synonym">Umbelopsis isabellina</name>
    <dbReference type="NCBI Taxonomy" id="91625"/>
    <lineage>
        <taxon>Eukaryota</taxon>
        <taxon>Fungi</taxon>
        <taxon>Fungi incertae sedis</taxon>
        <taxon>Mucoromycota</taxon>
        <taxon>Mucoromycotina</taxon>
        <taxon>Umbelopsidomycetes</taxon>
        <taxon>Umbelopsidales</taxon>
        <taxon>Umbelopsidaceae</taxon>
        <taxon>Umbelopsis</taxon>
    </lineage>
</organism>
<feature type="domain" description="GATA-type" evidence="6">
    <location>
        <begin position="467"/>
        <end position="503"/>
    </location>
</feature>
<dbReference type="AlphaFoldDB" id="A0A8H7Q214"/>
<feature type="region of interest" description="Disordered" evidence="5">
    <location>
        <begin position="397"/>
        <end position="465"/>
    </location>
</feature>
<feature type="compositionally biased region" description="Polar residues" evidence="5">
    <location>
        <begin position="452"/>
        <end position="465"/>
    </location>
</feature>
<reference evidence="7" key="1">
    <citation type="submission" date="2020-12" db="EMBL/GenBank/DDBJ databases">
        <title>Metabolic potential, ecology and presence of endohyphal bacteria is reflected in genomic diversity of Mucoromycotina.</title>
        <authorList>
            <person name="Muszewska A."/>
            <person name="Okrasinska A."/>
            <person name="Steczkiewicz K."/>
            <person name="Drgas O."/>
            <person name="Orlowska M."/>
            <person name="Perlinska-Lenart U."/>
            <person name="Aleksandrzak-Piekarczyk T."/>
            <person name="Szatraj K."/>
            <person name="Zielenkiewicz U."/>
            <person name="Pilsyk S."/>
            <person name="Malc E."/>
            <person name="Mieczkowski P."/>
            <person name="Kruszewska J.S."/>
            <person name="Biernat P."/>
            <person name="Pawlowska J."/>
        </authorList>
    </citation>
    <scope>NUCLEOTIDE SEQUENCE</scope>
    <source>
        <strain evidence="7">WA0000067209</strain>
    </source>
</reference>
<evidence type="ECO:0000256" key="3">
    <source>
        <dbReference type="ARBA" id="ARBA00022833"/>
    </source>
</evidence>
<evidence type="ECO:0000256" key="5">
    <source>
        <dbReference type="SAM" id="MobiDB-lite"/>
    </source>
</evidence>
<keyword evidence="3" id="KW-0862">Zinc</keyword>
<dbReference type="OrthoDB" id="2162994at2759"/>
<feature type="compositionally biased region" description="Polar residues" evidence="5">
    <location>
        <begin position="513"/>
        <end position="522"/>
    </location>
</feature>
<evidence type="ECO:0000256" key="1">
    <source>
        <dbReference type="ARBA" id="ARBA00022723"/>
    </source>
</evidence>
<evidence type="ECO:0000313" key="7">
    <source>
        <dbReference type="EMBL" id="KAG2184979.1"/>
    </source>
</evidence>
<dbReference type="Pfam" id="PF00320">
    <property type="entry name" value="GATA"/>
    <property type="match status" value="1"/>
</dbReference>
<feature type="region of interest" description="Disordered" evidence="5">
    <location>
        <begin position="337"/>
        <end position="381"/>
    </location>
</feature>
<keyword evidence="1" id="KW-0479">Metal-binding</keyword>
<dbReference type="InterPro" id="IPR051140">
    <property type="entry name" value="GATA_TF"/>
</dbReference>
<dbReference type="SUPFAM" id="SSF57716">
    <property type="entry name" value="Glucocorticoid receptor-like (DNA-binding domain)"/>
    <property type="match status" value="1"/>
</dbReference>
<keyword evidence="8" id="KW-1185">Reference proteome</keyword>
<dbReference type="EMBL" id="JAEPQZ010000002">
    <property type="protein sequence ID" value="KAG2184979.1"/>
    <property type="molecule type" value="Genomic_DNA"/>
</dbReference>
<feature type="compositionally biased region" description="Basic residues" evidence="5">
    <location>
        <begin position="548"/>
        <end position="563"/>
    </location>
</feature>
<protein>
    <recommendedName>
        <fullName evidence="6">GATA-type domain-containing protein</fullName>
    </recommendedName>
</protein>
<feature type="compositionally biased region" description="Basic and acidic residues" evidence="5">
    <location>
        <begin position="397"/>
        <end position="406"/>
    </location>
</feature>
<comment type="caution">
    <text evidence="7">The sequence shown here is derived from an EMBL/GenBank/DDBJ whole genome shotgun (WGS) entry which is preliminary data.</text>
</comment>
<feature type="compositionally biased region" description="Low complexity" evidence="5">
    <location>
        <begin position="437"/>
        <end position="451"/>
    </location>
</feature>
<accession>A0A8H7Q214</accession>
<gene>
    <name evidence="7" type="ORF">INT43_000892</name>
</gene>
<evidence type="ECO:0000256" key="4">
    <source>
        <dbReference type="PROSITE-ProRule" id="PRU00094"/>
    </source>
</evidence>
<feature type="compositionally biased region" description="Polar residues" evidence="5">
    <location>
        <begin position="650"/>
        <end position="664"/>
    </location>
</feature>
<dbReference type="PROSITE" id="PS50114">
    <property type="entry name" value="GATA_ZN_FINGER_2"/>
    <property type="match status" value="1"/>
</dbReference>
<evidence type="ECO:0000313" key="8">
    <source>
        <dbReference type="Proteomes" id="UP000654370"/>
    </source>
</evidence>